<organism evidence="1">
    <name type="scientific">Anguilla anguilla</name>
    <name type="common">European freshwater eel</name>
    <name type="synonym">Muraena anguilla</name>
    <dbReference type="NCBI Taxonomy" id="7936"/>
    <lineage>
        <taxon>Eukaryota</taxon>
        <taxon>Metazoa</taxon>
        <taxon>Chordata</taxon>
        <taxon>Craniata</taxon>
        <taxon>Vertebrata</taxon>
        <taxon>Euteleostomi</taxon>
        <taxon>Actinopterygii</taxon>
        <taxon>Neopterygii</taxon>
        <taxon>Teleostei</taxon>
        <taxon>Anguilliformes</taxon>
        <taxon>Anguillidae</taxon>
        <taxon>Anguilla</taxon>
    </lineage>
</organism>
<evidence type="ECO:0000313" key="1">
    <source>
        <dbReference type="EMBL" id="JAH72998.1"/>
    </source>
</evidence>
<reference evidence="1" key="1">
    <citation type="submission" date="2014-11" db="EMBL/GenBank/DDBJ databases">
        <authorList>
            <person name="Amaro Gonzalez C."/>
        </authorList>
    </citation>
    <scope>NUCLEOTIDE SEQUENCE</scope>
</reference>
<name>A0A0E9V6X6_ANGAN</name>
<dbReference type="EMBL" id="GBXM01035579">
    <property type="protein sequence ID" value="JAH72998.1"/>
    <property type="molecule type" value="Transcribed_RNA"/>
</dbReference>
<sequence>MIIYLVVVLLIPFCNCYLPVLRVAMHT</sequence>
<dbReference type="AlphaFoldDB" id="A0A0E9V6X6"/>
<accession>A0A0E9V6X6</accession>
<proteinExistence type="predicted"/>
<protein>
    <submittedName>
        <fullName evidence="1">Uncharacterized protein</fullName>
    </submittedName>
</protein>
<reference evidence="1" key="2">
    <citation type="journal article" date="2015" name="Fish Shellfish Immunol.">
        <title>Early steps in the European eel (Anguilla anguilla)-Vibrio vulnificus interaction in the gills: Role of the RtxA13 toxin.</title>
        <authorList>
            <person name="Callol A."/>
            <person name="Pajuelo D."/>
            <person name="Ebbesson L."/>
            <person name="Teles M."/>
            <person name="MacKenzie S."/>
            <person name="Amaro C."/>
        </authorList>
    </citation>
    <scope>NUCLEOTIDE SEQUENCE</scope>
</reference>